<dbReference type="KEGG" id="rcr:NCTC10994_00185"/>
<keyword evidence="2" id="KW-1185">Reference proteome</keyword>
<sequence length="86" mass="8991">MPPLDFSTLSRSSVPLRSALSWTFRAASALCGARVFHPEGALFRGALEAREEGGPVPPGQYAVTAGLSRGVGLPIGVPDSTWTIPQ</sequence>
<protein>
    <submittedName>
        <fullName evidence="1">Uncharacterized protein</fullName>
    </submittedName>
</protein>
<dbReference type="RefSeq" id="WP_174555767.1">
    <property type="nucleotide sequence ID" value="NZ_JAFBBL010000001.1"/>
</dbReference>
<name>A0A2X4TMN7_9NOCA</name>
<dbReference type="Proteomes" id="UP000249091">
    <property type="component" value="Chromosome 1"/>
</dbReference>
<dbReference type="STRING" id="1219011.GCA_001895045_00968"/>
<organism evidence="1 2">
    <name type="scientific">Rhodococcus coprophilus</name>
    <dbReference type="NCBI Taxonomy" id="38310"/>
    <lineage>
        <taxon>Bacteria</taxon>
        <taxon>Bacillati</taxon>
        <taxon>Actinomycetota</taxon>
        <taxon>Actinomycetes</taxon>
        <taxon>Mycobacteriales</taxon>
        <taxon>Nocardiaceae</taxon>
        <taxon>Rhodococcus</taxon>
    </lineage>
</organism>
<reference evidence="1 2" key="1">
    <citation type="submission" date="2018-06" db="EMBL/GenBank/DDBJ databases">
        <authorList>
            <consortium name="Pathogen Informatics"/>
            <person name="Doyle S."/>
        </authorList>
    </citation>
    <scope>NUCLEOTIDE SEQUENCE [LARGE SCALE GENOMIC DNA]</scope>
    <source>
        <strain evidence="1 2">NCTC10994</strain>
    </source>
</reference>
<proteinExistence type="predicted"/>
<dbReference type="EMBL" id="LS483468">
    <property type="protein sequence ID" value="SQI28441.1"/>
    <property type="molecule type" value="Genomic_DNA"/>
</dbReference>
<dbReference type="AlphaFoldDB" id="A0A2X4TMN7"/>
<evidence type="ECO:0000313" key="1">
    <source>
        <dbReference type="EMBL" id="SQI28441.1"/>
    </source>
</evidence>
<evidence type="ECO:0000313" key="2">
    <source>
        <dbReference type="Proteomes" id="UP000249091"/>
    </source>
</evidence>
<accession>A0A2X4TMN7</accession>
<gene>
    <name evidence="1" type="ORF">NCTC10994_00185</name>
</gene>